<dbReference type="EMBL" id="CP053565">
    <property type="protein sequence ID" value="QJY51142.1"/>
    <property type="molecule type" value="Genomic_DNA"/>
</dbReference>
<dbReference type="Pfam" id="PF01209">
    <property type="entry name" value="Ubie_methyltran"/>
    <property type="match status" value="1"/>
</dbReference>
<organism evidence="1 2">
    <name type="scientific">Pseudonocardia broussonetiae</name>
    <dbReference type="NCBI Taxonomy" id="2736640"/>
    <lineage>
        <taxon>Bacteria</taxon>
        <taxon>Bacillati</taxon>
        <taxon>Actinomycetota</taxon>
        <taxon>Actinomycetes</taxon>
        <taxon>Pseudonocardiales</taxon>
        <taxon>Pseudonocardiaceae</taxon>
        <taxon>Pseudonocardia</taxon>
    </lineage>
</organism>
<dbReference type="InterPro" id="IPR029063">
    <property type="entry name" value="SAM-dependent_MTases_sf"/>
</dbReference>
<dbReference type="AlphaFoldDB" id="A0A6M6JX92"/>
<keyword evidence="1" id="KW-0614">Plasmid</keyword>
<reference evidence="1 2" key="1">
    <citation type="submission" date="2020-05" db="EMBL/GenBank/DDBJ databases">
        <authorList>
            <person name="Mo P."/>
        </authorList>
    </citation>
    <scope>NUCLEOTIDE SEQUENCE [LARGE SCALE GENOMIC DNA]</scope>
    <source>
        <strain evidence="1 2">Gen01</strain>
        <plasmid evidence="1 2">unnamed1</plasmid>
    </source>
</reference>
<accession>A0A6M6JX92</accession>
<dbReference type="Gene3D" id="3.40.50.150">
    <property type="entry name" value="Vaccinia Virus protein VP39"/>
    <property type="match status" value="1"/>
</dbReference>
<keyword evidence="1" id="KW-0489">Methyltransferase</keyword>
<protein>
    <submittedName>
        <fullName evidence="1">Class I SAM-dependent methyltransferase</fullName>
    </submittedName>
</protein>
<dbReference type="SUPFAM" id="SSF53335">
    <property type="entry name" value="S-adenosyl-L-methionine-dependent methyltransferases"/>
    <property type="match status" value="1"/>
</dbReference>
<dbReference type="RefSeq" id="WP_172169894.1">
    <property type="nucleotide sequence ID" value="NZ_CP053565.1"/>
</dbReference>
<proteinExistence type="predicted"/>
<dbReference type="CDD" id="cd02440">
    <property type="entry name" value="AdoMet_MTases"/>
    <property type="match status" value="1"/>
</dbReference>
<sequence>MIEQLRATGLPRPSPRQLIAALRPAPGERILELRPGAGHHAHRVARHLGPTGRLDLVDIPEHMLDEAIHYLEARPTPDRAWVVPTVADPRTLPFADHTFTSAYVIAALSTFPDPGRVLDELHRVLQPTGRLVIADHRRTHWLPPDTARRLARRHGFSLITSQGTGRYVHLLSPLRAFSERTPALEGADTTRSSVLSFTETGAELEYVRPLLDGRTPG</sequence>
<evidence type="ECO:0000313" key="2">
    <source>
        <dbReference type="Proteomes" id="UP000505377"/>
    </source>
</evidence>
<name>A0A6M6JX92_9PSEU</name>
<keyword evidence="2" id="KW-1185">Reference proteome</keyword>
<keyword evidence="1" id="KW-0808">Transferase</keyword>
<evidence type="ECO:0000313" key="1">
    <source>
        <dbReference type="EMBL" id="QJY51142.1"/>
    </source>
</evidence>
<dbReference type="PANTHER" id="PTHR43591">
    <property type="entry name" value="METHYLTRANSFERASE"/>
    <property type="match status" value="1"/>
</dbReference>
<dbReference type="Proteomes" id="UP000505377">
    <property type="component" value="Plasmid unnamed1"/>
</dbReference>
<geneLocation type="plasmid" evidence="1 2">
    <name>unnamed1</name>
</geneLocation>
<dbReference type="GO" id="GO:0008168">
    <property type="term" value="F:methyltransferase activity"/>
    <property type="evidence" value="ECO:0007669"/>
    <property type="project" value="UniProtKB-KW"/>
</dbReference>
<dbReference type="GO" id="GO:0032259">
    <property type="term" value="P:methylation"/>
    <property type="evidence" value="ECO:0007669"/>
    <property type="project" value="UniProtKB-KW"/>
</dbReference>
<gene>
    <name evidence="1" type="ORF">HOP40_34740</name>
</gene>
<dbReference type="KEGG" id="pbro:HOP40_34740"/>